<sequence>MIVKEGILMHNSCSSCHDHLEEMEEDEESRPQLSYVHPKLPDYDELVATFTEYKKDYVKSNSSNRTFWNHLGCKEVETSVNLKQLHMRVVKSIARNVNAISHSSELSKSICDVKPGIRYIGARYYVGIA</sequence>
<dbReference type="Proteomes" id="UP001060215">
    <property type="component" value="Chromosome 13"/>
</dbReference>
<comment type="caution">
    <text evidence="1">The sequence shown here is derived from an EMBL/GenBank/DDBJ whole genome shotgun (WGS) entry which is preliminary data.</text>
</comment>
<reference evidence="1 2" key="1">
    <citation type="journal article" date="2022" name="Plant J.">
        <title>Chromosome-level genome of Camellia lanceoleosa provides a valuable resource for understanding genome evolution and self-incompatibility.</title>
        <authorList>
            <person name="Gong W."/>
            <person name="Xiao S."/>
            <person name="Wang L."/>
            <person name="Liao Z."/>
            <person name="Chang Y."/>
            <person name="Mo W."/>
            <person name="Hu G."/>
            <person name="Li W."/>
            <person name="Zhao G."/>
            <person name="Zhu H."/>
            <person name="Hu X."/>
            <person name="Ji K."/>
            <person name="Xiang X."/>
            <person name="Song Q."/>
            <person name="Yuan D."/>
            <person name="Jin S."/>
            <person name="Zhang L."/>
        </authorList>
    </citation>
    <scope>NUCLEOTIDE SEQUENCE [LARGE SCALE GENOMIC DNA]</scope>
    <source>
        <strain evidence="1">SQ_2022a</strain>
    </source>
</reference>
<accession>A0ACC0FQY8</accession>
<protein>
    <submittedName>
        <fullName evidence="1">Uncharacterized protein</fullName>
    </submittedName>
</protein>
<evidence type="ECO:0000313" key="1">
    <source>
        <dbReference type="EMBL" id="KAI7990502.1"/>
    </source>
</evidence>
<dbReference type="EMBL" id="CM045770">
    <property type="protein sequence ID" value="KAI7990502.1"/>
    <property type="molecule type" value="Genomic_DNA"/>
</dbReference>
<evidence type="ECO:0000313" key="2">
    <source>
        <dbReference type="Proteomes" id="UP001060215"/>
    </source>
</evidence>
<gene>
    <name evidence="1" type="ORF">LOK49_LG12G02838</name>
</gene>
<proteinExistence type="predicted"/>
<keyword evidence="2" id="KW-1185">Reference proteome</keyword>
<organism evidence="1 2">
    <name type="scientific">Camellia lanceoleosa</name>
    <dbReference type="NCBI Taxonomy" id="1840588"/>
    <lineage>
        <taxon>Eukaryota</taxon>
        <taxon>Viridiplantae</taxon>
        <taxon>Streptophyta</taxon>
        <taxon>Embryophyta</taxon>
        <taxon>Tracheophyta</taxon>
        <taxon>Spermatophyta</taxon>
        <taxon>Magnoliopsida</taxon>
        <taxon>eudicotyledons</taxon>
        <taxon>Gunneridae</taxon>
        <taxon>Pentapetalae</taxon>
        <taxon>asterids</taxon>
        <taxon>Ericales</taxon>
        <taxon>Theaceae</taxon>
        <taxon>Camellia</taxon>
    </lineage>
</organism>
<name>A0ACC0FQY8_9ERIC</name>